<protein>
    <submittedName>
        <fullName evidence="1">Uncharacterized protein</fullName>
    </submittedName>
</protein>
<comment type="caution">
    <text evidence="1">The sequence shown here is derived from an EMBL/GenBank/DDBJ whole genome shotgun (WGS) entry which is preliminary data.</text>
</comment>
<keyword evidence="2" id="KW-1185">Reference proteome</keyword>
<evidence type="ECO:0000313" key="2">
    <source>
        <dbReference type="Proteomes" id="UP001056120"/>
    </source>
</evidence>
<accession>A0ACB9IJU5</accession>
<name>A0ACB9IJU5_9ASTR</name>
<organism evidence="1 2">
    <name type="scientific">Smallanthus sonchifolius</name>
    <dbReference type="NCBI Taxonomy" id="185202"/>
    <lineage>
        <taxon>Eukaryota</taxon>
        <taxon>Viridiplantae</taxon>
        <taxon>Streptophyta</taxon>
        <taxon>Embryophyta</taxon>
        <taxon>Tracheophyta</taxon>
        <taxon>Spermatophyta</taxon>
        <taxon>Magnoliopsida</taxon>
        <taxon>eudicotyledons</taxon>
        <taxon>Gunneridae</taxon>
        <taxon>Pentapetalae</taxon>
        <taxon>asterids</taxon>
        <taxon>campanulids</taxon>
        <taxon>Asterales</taxon>
        <taxon>Asteraceae</taxon>
        <taxon>Asteroideae</taxon>
        <taxon>Heliantheae alliance</taxon>
        <taxon>Millerieae</taxon>
        <taxon>Smallanthus</taxon>
    </lineage>
</organism>
<evidence type="ECO:0000313" key="1">
    <source>
        <dbReference type="EMBL" id="KAI3808538.1"/>
    </source>
</evidence>
<proteinExistence type="predicted"/>
<gene>
    <name evidence="1" type="ORF">L1987_24491</name>
</gene>
<reference evidence="1 2" key="2">
    <citation type="journal article" date="2022" name="Mol. Ecol. Resour.">
        <title>The genomes of chicory, endive, great burdock and yacon provide insights into Asteraceae paleo-polyploidization history and plant inulin production.</title>
        <authorList>
            <person name="Fan W."/>
            <person name="Wang S."/>
            <person name="Wang H."/>
            <person name="Wang A."/>
            <person name="Jiang F."/>
            <person name="Liu H."/>
            <person name="Zhao H."/>
            <person name="Xu D."/>
            <person name="Zhang Y."/>
        </authorList>
    </citation>
    <scope>NUCLEOTIDE SEQUENCE [LARGE SCALE GENOMIC DNA]</scope>
    <source>
        <strain evidence="2">cv. Yunnan</strain>
        <tissue evidence="1">Leaves</tissue>
    </source>
</reference>
<reference evidence="2" key="1">
    <citation type="journal article" date="2022" name="Mol. Ecol. Resour.">
        <title>The genomes of chicory, endive, great burdock and yacon provide insights into Asteraceae palaeo-polyploidization history and plant inulin production.</title>
        <authorList>
            <person name="Fan W."/>
            <person name="Wang S."/>
            <person name="Wang H."/>
            <person name="Wang A."/>
            <person name="Jiang F."/>
            <person name="Liu H."/>
            <person name="Zhao H."/>
            <person name="Xu D."/>
            <person name="Zhang Y."/>
        </authorList>
    </citation>
    <scope>NUCLEOTIDE SEQUENCE [LARGE SCALE GENOMIC DNA]</scope>
    <source>
        <strain evidence="2">cv. Yunnan</strain>
    </source>
</reference>
<dbReference type="Proteomes" id="UP001056120">
    <property type="component" value="Linkage Group LG08"/>
</dbReference>
<sequence length="85" mass="9607">MSMLKSISKNVKFDDIITTSTTPLKEFNRGWAAMFNKLAELGKCGFNLNPYGGIMDEIPADATPYPHRGGNLFKIQYLMNWSEDD</sequence>
<dbReference type="EMBL" id="CM042025">
    <property type="protein sequence ID" value="KAI3808538.1"/>
    <property type="molecule type" value="Genomic_DNA"/>
</dbReference>